<reference evidence="2" key="1">
    <citation type="journal article" date="2019" name="Int. J. Syst. Evol. Microbiol.">
        <title>The Global Catalogue of Microorganisms (GCM) 10K type strain sequencing project: providing services to taxonomists for standard genome sequencing and annotation.</title>
        <authorList>
            <consortium name="The Broad Institute Genomics Platform"/>
            <consortium name="The Broad Institute Genome Sequencing Center for Infectious Disease"/>
            <person name="Wu L."/>
            <person name="Ma J."/>
        </authorList>
    </citation>
    <scope>NUCLEOTIDE SEQUENCE [LARGE SCALE GENOMIC DNA]</scope>
    <source>
        <strain evidence="2">CGMCC 1.14966</strain>
    </source>
</reference>
<evidence type="ECO:0000313" key="2">
    <source>
        <dbReference type="Proteomes" id="UP000637774"/>
    </source>
</evidence>
<dbReference type="EMBL" id="BMGY01000020">
    <property type="protein sequence ID" value="GGH86471.1"/>
    <property type="molecule type" value="Genomic_DNA"/>
</dbReference>
<evidence type="ECO:0000313" key="1">
    <source>
        <dbReference type="EMBL" id="GGH86471.1"/>
    </source>
</evidence>
<organism evidence="1 2">
    <name type="scientific">Hymenobacter frigidus</name>
    <dbReference type="NCBI Taxonomy" id="1524095"/>
    <lineage>
        <taxon>Bacteria</taxon>
        <taxon>Pseudomonadati</taxon>
        <taxon>Bacteroidota</taxon>
        <taxon>Cytophagia</taxon>
        <taxon>Cytophagales</taxon>
        <taxon>Hymenobacteraceae</taxon>
        <taxon>Hymenobacter</taxon>
    </lineage>
</organism>
<sequence length="124" mass="13759">MNVHTCGIIEDEDLAQQLLIKYINRYAGLEIAWSSETVVNPKSVAQVDIVFLDLLDNSSNALGLMSGGVKEFALHFPNIIITTAYPVEYVKSVGIRHTQVLIKPYTYLAFERAVTATLSRCKIA</sequence>
<name>A0ABQ2A5G5_9BACT</name>
<proteinExistence type="predicted"/>
<dbReference type="InterPro" id="IPR011006">
    <property type="entry name" value="CheY-like_superfamily"/>
</dbReference>
<gene>
    <name evidence="1" type="ORF">GCM10011495_23120</name>
</gene>
<accession>A0ABQ2A5G5</accession>
<comment type="caution">
    <text evidence="1">The sequence shown here is derived from an EMBL/GenBank/DDBJ whole genome shotgun (WGS) entry which is preliminary data.</text>
</comment>
<dbReference type="Proteomes" id="UP000637774">
    <property type="component" value="Unassembled WGS sequence"/>
</dbReference>
<evidence type="ECO:0008006" key="3">
    <source>
        <dbReference type="Google" id="ProtNLM"/>
    </source>
</evidence>
<protein>
    <recommendedName>
        <fullName evidence="3">Response regulator</fullName>
    </recommendedName>
</protein>
<dbReference type="SUPFAM" id="SSF52172">
    <property type="entry name" value="CheY-like"/>
    <property type="match status" value="1"/>
</dbReference>
<keyword evidence="2" id="KW-1185">Reference proteome</keyword>